<dbReference type="Pfam" id="PF03917">
    <property type="entry name" value="GSH_synth_ATP"/>
    <property type="match status" value="1"/>
</dbReference>
<dbReference type="Gene3D" id="3.30.1490.50">
    <property type="match status" value="1"/>
</dbReference>
<accession>A0A7S3FTU8</accession>
<name>A0A7S3FTU8_9SPIT</name>
<dbReference type="GO" id="GO:0005524">
    <property type="term" value="F:ATP binding"/>
    <property type="evidence" value="ECO:0007669"/>
    <property type="project" value="InterPro"/>
</dbReference>
<dbReference type="PANTHER" id="PTHR11130:SF0">
    <property type="entry name" value="GLUTATHIONE SYNTHETASE"/>
    <property type="match status" value="1"/>
</dbReference>
<dbReference type="SUPFAM" id="SSF56059">
    <property type="entry name" value="Glutathione synthetase ATP-binding domain-like"/>
    <property type="match status" value="1"/>
</dbReference>
<sequence length="174" mass="19938">MWSLEDYENSKEVQDIVQKAIDCPKSYVVKPQKEGGGNNYYDEEAKELLKKFIDPATPLEERESFKQYMIMDRIYPPMIKAWMLRDGKLFDIDSLSELGLYSCLFIDTSVEKPNSDSLIQFNENFGTLMRTKGSHSNEGGVNAGYAVIDQPILYIEKDQVVSQQIKESVSTLKE</sequence>
<reference evidence="1" key="1">
    <citation type="submission" date="2021-01" db="EMBL/GenBank/DDBJ databases">
        <authorList>
            <person name="Corre E."/>
            <person name="Pelletier E."/>
            <person name="Niang G."/>
            <person name="Scheremetjew M."/>
            <person name="Finn R."/>
            <person name="Kale V."/>
            <person name="Holt S."/>
            <person name="Cochrane G."/>
            <person name="Meng A."/>
            <person name="Brown T."/>
            <person name="Cohen L."/>
        </authorList>
    </citation>
    <scope>NUCLEOTIDE SEQUENCE</scope>
    <source>
        <strain evidence="1">Ras09</strain>
    </source>
</reference>
<dbReference type="InterPro" id="IPR014709">
    <property type="entry name" value="Glutathione_synthase_C_euk"/>
</dbReference>
<organism evidence="1">
    <name type="scientific">Strombidium rassoulzadegani</name>
    <dbReference type="NCBI Taxonomy" id="1082188"/>
    <lineage>
        <taxon>Eukaryota</taxon>
        <taxon>Sar</taxon>
        <taxon>Alveolata</taxon>
        <taxon>Ciliophora</taxon>
        <taxon>Intramacronucleata</taxon>
        <taxon>Spirotrichea</taxon>
        <taxon>Oligotrichia</taxon>
        <taxon>Strombidiidae</taxon>
        <taxon>Strombidium</taxon>
    </lineage>
</organism>
<dbReference type="EMBL" id="HBIA01006063">
    <property type="protein sequence ID" value="CAE0231328.1"/>
    <property type="molecule type" value="Transcribed_RNA"/>
</dbReference>
<dbReference type="GO" id="GO:0043295">
    <property type="term" value="F:glutathione binding"/>
    <property type="evidence" value="ECO:0007669"/>
    <property type="project" value="TreeGrafter"/>
</dbReference>
<dbReference type="Gene3D" id="3.30.470.20">
    <property type="entry name" value="ATP-grasp fold, B domain"/>
    <property type="match status" value="1"/>
</dbReference>
<dbReference type="InterPro" id="IPR005615">
    <property type="entry name" value="Glutathione_synthase"/>
</dbReference>
<dbReference type="GO" id="GO:0005829">
    <property type="term" value="C:cytosol"/>
    <property type="evidence" value="ECO:0007669"/>
    <property type="project" value="TreeGrafter"/>
</dbReference>
<proteinExistence type="predicted"/>
<evidence type="ECO:0000313" key="1">
    <source>
        <dbReference type="EMBL" id="CAE0231328.1"/>
    </source>
</evidence>
<gene>
    <name evidence="1" type="ORF">SRAS04492_LOCUS3124</name>
</gene>
<protein>
    <submittedName>
        <fullName evidence="1">Uncharacterized protein</fullName>
    </submittedName>
</protein>
<dbReference type="AlphaFoldDB" id="A0A7S3FTU8"/>
<dbReference type="PANTHER" id="PTHR11130">
    <property type="entry name" value="GLUTATHIONE SYNTHETASE"/>
    <property type="match status" value="1"/>
</dbReference>
<dbReference type="GO" id="GO:0004363">
    <property type="term" value="F:glutathione synthase activity"/>
    <property type="evidence" value="ECO:0007669"/>
    <property type="project" value="InterPro"/>
</dbReference>